<feature type="domain" description="FecR protein" evidence="2">
    <location>
        <begin position="165"/>
        <end position="255"/>
    </location>
</feature>
<dbReference type="Pfam" id="PF04773">
    <property type="entry name" value="FecR"/>
    <property type="match status" value="1"/>
</dbReference>
<dbReference type="PIRSF" id="PIRSF018266">
    <property type="entry name" value="FecR"/>
    <property type="match status" value="1"/>
</dbReference>
<dbReference type="PANTHER" id="PTHR30273:SF2">
    <property type="entry name" value="PROTEIN FECR"/>
    <property type="match status" value="1"/>
</dbReference>
<dbReference type="Proteomes" id="UP001409291">
    <property type="component" value="Unassembled WGS sequence"/>
</dbReference>
<proteinExistence type="predicted"/>
<comment type="caution">
    <text evidence="4">The sequence shown here is derived from an EMBL/GenBank/DDBJ whole genome shotgun (WGS) entry which is preliminary data.</text>
</comment>
<organism evidence="4 5">
    <name type="scientific">Sphingobacterium kitahiroshimense</name>
    <dbReference type="NCBI Taxonomy" id="470446"/>
    <lineage>
        <taxon>Bacteria</taxon>
        <taxon>Pseudomonadati</taxon>
        <taxon>Bacteroidota</taxon>
        <taxon>Sphingobacteriia</taxon>
        <taxon>Sphingobacteriales</taxon>
        <taxon>Sphingobacteriaceae</taxon>
        <taxon>Sphingobacterium</taxon>
    </lineage>
</organism>
<reference evidence="4 5" key="1">
    <citation type="submission" date="2024-04" db="EMBL/GenBank/DDBJ databases">
        <title>WGS of bacteria from Torrens River.</title>
        <authorList>
            <person name="Wyrsch E.R."/>
            <person name="Drigo B."/>
        </authorList>
    </citation>
    <scope>NUCLEOTIDE SEQUENCE [LARGE SCALE GENOMIC DNA]</scope>
    <source>
        <strain evidence="4 5">TWI391</strain>
    </source>
</reference>
<feature type="transmembrane region" description="Helical" evidence="1">
    <location>
        <begin position="83"/>
        <end position="101"/>
    </location>
</feature>
<dbReference type="EMBL" id="JBDJNQ010000007">
    <property type="protein sequence ID" value="MEN5378577.1"/>
    <property type="molecule type" value="Genomic_DNA"/>
</dbReference>
<evidence type="ECO:0000313" key="5">
    <source>
        <dbReference type="Proteomes" id="UP001409291"/>
    </source>
</evidence>
<evidence type="ECO:0000259" key="2">
    <source>
        <dbReference type="Pfam" id="PF04773"/>
    </source>
</evidence>
<accession>A0ABV0BZ07</accession>
<dbReference type="PANTHER" id="PTHR30273">
    <property type="entry name" value="PERIPLASMIC SIGNAL SENSOR AND SIGMA FACTOR ACTIVATOR FECR-RELATED"/>
    <property type="match status" value="1"/>
</dbReference>
<dbReference type="Gene3D" id="3.55.50.30">
    <property type="match status" value="1"/>
</dbReference>
<gene>
    <name evidence="4" type="ORF">ABE541_15045</name>
</gene>
<sequence length="365" mass="41572">MKENKPIDSQKQLLQKYLDGQCTPEEHRLLLNWFYSIEDDQSQETSDTERIQSLGRSKSIVMDQLDVTSDSNPVRKMFDWKRFSVAAAVIVLVSIATLYFVKNNIQLKEVHLAAQIPDSTGTYKNDILPGSSYAYLSYKGKKSEIKDHQLNKSNVPHSSNYFIEVPNAGTYKLELEDGTLVWLNSSSTLDYPDAFGVKERRVKLTGEAYFEVKKDKNRPFRIEVEGSTVEVLGTSFNINAYADQVNTTLVEGKVKILKGNHEHELLPGEEALIKGDEIKIQQTDVSKHIAWQRGEFYFDGNNLQDILSQIARWYDVEIINAEALTLNSSYKGSLSRELKLSEILNSLAYVTKKKFEIDGRKVIIK</sequence>
<evidence type="ECO:0000256" key="1">
    <source>
        <dbReference type="SAM" id="Phobius"/>
    </source>
</evidence>
<evidence type="ECO:0000259" key="3">
    <source>
        <dbReference type="Pfam" id="PF16344"/>
    </source>
</evidence>
<dbReference type="Pfam" id="PF16344">
    <property type="entry name" value="FecR_C"/>
    <property type="match status" value="1"/>
</dbReference>
<feature type="domain" description="Protein FecR C-terminal" evidence="3">
    <location>
        <begin position="295"/>
        <end position="364"/>
    </location>
</feature>
<name>A0ABV0BZ07_9SPHI</name>
<dbReference type="Gene3D" id="2.60.120.1440">
    <property type="match status" value="1"/>
</dbReference>
<dbReference type="InterPro" id="IPR006860">
    <property type="entry name" value="FecR"/>
</dbReference>
<dbReference type="InterPro" id="IPR012373">
    <property type="entry name" value="Ferrdict_sens_TM"/>
</dbReference>
<protein>
    <submittedName>
        <fullName evidence="4">FecR domain-containing protein</fullName>
    </submittedName>
</protein>
<dbReference type="InterPro" id="IPR032508">
    <property type="entry name" value="FecR_C"/>
</dbReference>
<keyword evidence="1" id="KW-0472">Membrane</keyword>
<keyword evidence="1" id="KW-0812">Transmembrane</keyword>
<keyword evidence="5" id="KW-1185">Reference proteome</keyword>
<evidence type="ECO:0000313" key="4">
    <source>
        <dbReference type="EMBL" id="MEN5378577.1"/>
    </source>
</evidence>
<dbReference type="RefSeq" id="WP_132839727.1">
    <property type="nucleotide sequence ID" value="NZ_JBDJLH010000002.1"/>
</dbReference>
<keyword evidence="1" id="KW-1133">Transmembrane helix</keyword>